<name>A0A1A5I025_RHILI</name>
<reference evidence="2 3" key="1">
    <citation type="submission" date="2016-05" db="EMBL/GenBank/DDBJ databases">
        <authorList>
            <person name="Ramsay J.P."/>
        </authorList>
    </citation>
    <scope>NUCLEOTIDE SEQUENCE [LARGE SCALE GENOMIC DNA]</scope>
    <source>
        <strain evidence="2 3">NZP2042</strain>
    </source>
</reference>
<gene>
    <name evidence="2" type="ORF">A8145_28560</name>
    <name evidence="1" type="ORF">BAE39_30200</name>
</gene>
<sequence>MQASVNGASLAAASSRDIEAVRAAITKPWSASPVEGQINRLTIKRQMYGRAAYPRLLAAA</sequence>
<accession>A0A1A5I025</accession>
<dbReference type="AlphaFoldDB" id="A0A1A5I025"/>
<evidence type="ECO:0000313" key="4">
    <source>
        <dbReference type="Proteomes" id="UP000093748"/>
    </source>
</evidence>
<dbReference type="Proteomes" id="UP000093737">
    <property type="component" value="Unassembled WGS sequence"/>
</dbReference>
<dbReference type="EMBL" id="LYTK01000004">
    <property type="protein sequence ID" value="OBQ70331.1"/>
    <property type="molecule type" value="Genomic_DNA"/>
</dbReference>
<proteinExistence type="predicted"/>
<dbReference type="EMBL" id="LZTJ01000007">
    <property type="protein sequence ID" value="OBP78404.1"/>
    <property type="molecule type" value="Genomic_DNA"/>
</dbReference>
<reference evidence="1" key="3">
    <citation type="submission" date="2016-06" db="EMBL/GenBank/DDBJ databases">
        <authorList>
            <person name="Kjaerup R.B."/>
            <person name="Dalgaard T.S."/>
            <person name="Juul-Madsen H.R."/>
        </authorList>
    </citation>
    <scope>NUCLEOTIDE SEQUENCE</scope>
    <source>
        <strain evidence="1">R7ANS::ICEMlSym2042</strain>
    </source>
</reference>
<protein>
    <submittedName>
        <fullName evidence="1">Transposase</fullName>
    </submittedName>
</protein>
<dbReference type="Proteomes" id="UP000093748">
    <property type="component" value="Unassembled WGS sequence"/>
</dbReference>
<evidence type="ECO:0000313" key="2">
    <source>
        <dbReference type="EMBL" id="OBQ70331.1"/>
    </source>
</evidence>
<organism evidence="1 4">
    <name type="scientific">Rhizobium loti</name>
    <name type="common">Mesorhizobium loti</name>
    <dbReference type="NCBI Taxonomy" id="381"/>
    <lineage>
        <taxon>Bacteria</taxon>
        <taxon>Pseudomonadati</taxon>
        <taxon>Pseudomonadota</taxon>
        <taxon>Alphaproteobacteria</taxon>
        <taxon>Hyphomicrobiales</taxon>
        <taxon>Phyllobacteriaceae</taxon>
        <taxon>Mesorhizobium</taxon>
    </lineage>
</organism>
<comment type="caution">
    <text evidence="1">The sequence shown here is derived from an EMBL/GenBank/DDBJ whole genome shotgun (WGS) entry which is preliminary data.</text>
</comment>
<evidence type="ECO:0000313" key="1">
    <source>
        <dbReference type="EMBL" id="OBP78404.1"/>
    </source>
</evidence>
<reference evidence="4" key="2">
    <citation type="submission" date="2016-06" db="EMBL/GenBank/DDBJ databases">
        <title>NZP2037 Pacbio-Illumina hybrid assembly.</title>
        <authorList>
            <person name="Ramsay J.P."/>
        </authorList>
    </citation>
    <scope>NUCLEOTIDE SEQUENCE [LARGE SCALE GENOMIC DNA]</scope>
    <source>
        <strain evidence="4">R7ANS::ICEMlSym2042</strain>
    </source>
</reference>
<evidence type="ECO:0000313" key="3">
    <source>
        <dbReference type="Proteomes" id="UP000093737"/>
    </source>
</evidence>